<proteinExistence type="inferred from homology"/>
<dbReference type="PANTHER" id="PTHR31669">
    <property type="entry name" value="PROTEIN FAR1-RELATED SEQUENCE 10-RELATED"/>
    <property type="match status" value="1"/>
</dbReference>
<dbReference type="EMBL" id="PDCK01000040">
    <property type="protein sequence ID" value="PRQ52262.1"/>
    <property type="molecule type" value="Genomic_DNA"/>
</dbReference>
<dbReference type="InterPro" id="IPR006564">
    <property type="entry name" value="Znf_PMZ"/>
</dbReference>
<dbReference type="GO" id="GO:0006355">
    <property type="term" value="P:regulation of DNA-templated transcription"/>
    <property type="evidence" value="ECO:0007669"/>
    <property type="project" value="UniProtKB-UniRule"/>
</dbReference>
<sequence>MEIDLELPSCEQGKLETRLDKDVNIVETNVEKKSEHVKEAHGLRTNESVSGVEDQDDANNVEVRVVDKGVVNTVDATDEMNVEKSGEAVGEARGSSANKSASDFQGQDDVNNVVANVVDKGFVVREPENGLEFETKEDAYSYYREYARSVGFGVTIIASRRSKKTGKFIDIKLACSRYRKQEDGDTENRRIQLLSTGCKAGLQMKKRENEKWYIHSFVKEHNHEMGDGFINALGGRNKRPATVACQKKGLQFTLDKEDVQVMFEQLMCMQDENPNFFYAIEFDNDKRLRSVFWVDANGRRDYNSFCDVVLFDTHYVRNNYKIPLVPIVGVNHHFQYILLGCALLGDETTAAFVWLMRTWLKAVGGQAPRVVITDQEKYLKEAVADVFTDACHRFCLWHVLTRIHDNVGSINEDAIFQAKLNKWIYRSWTVQQFEKRWWKLINRFELRENERLCLFSLYEDRKYWAPAYMQDSCSAGMSTVERSGSITSFFDRYISQEAMVKDFMEQYKTFLKDRYDMEANAAFEAQNKQPELRSLSPFEKQMSTIYTDTIFRKFQGEVLGVDSCHLHKEGQDEATVIFRVDDLEERQNFIVAWNEPELRVCCLCHSFEYKGFLCRHALLVLHMSGVSRIPSHYILKRWMKDARVRHTVSDVSKRLNYRVQRFNDLCKLAVKLGEEGSLSPETYQIAFQALDEVLKQCVNVNNSVRGVSVPNPSSIHGSNDLEEGNHSGGMAKLSKKKKTHRKRKGQTEPDGTPIRLQDSYQQMELMNSRAHNLDSCHVPQQELQGELGSKGRAQDSCYGAQQSARNGTVGVSISYL</sequence>
<dbReference type="AlphaFoldDB" id="A0A2P6S0P9"/>
<name>A0A2P6S0P9_ROSCH</name>
<comment type="function">
    <text evidence="6">Putative transcription activator involved in regulating light control of development.</text>
</comment>
<evidence type="ECO:0000256" key="3">
    <source>
        <dbReference type="ARBA" id="ARBA00022771"/>
    </source>
</evidence>
<dbReference type="OMA" id="CCLCHSF"/>
<feature type="compositionally biased region" description="Basic residues" evidence="7">
    <location>
        <begin position="733"/>
        <end position="744"/>
    </location>
</feature>
<organism evidence="9 10">
    <name type="scientific">Rosa chinensis</name>
    <name type="common">China rose</name>
    <dbReference type="NCBI Taxonomy" id="74649"/>
    <lineage>
        <taxon>Eukaryota</taxon>
        <taxon>Viridiplantae</taxon>
        <taxon>Streptophyta</taxon>
        <taxon>Embryophyta</taxon>
        <taxon>Tracheophyta</taxon>
        <taxon>Spermatophyta</taxon>
        <taxon>Magnoliopsida</taxon>
        <taxon>eudicotyledons</taxon>
        <taxon>Gunneridae</taxon>
        <taxon>Pentapetalae</taxon>
        <taxon>rosids</taxon>
        <taxon>fabids</taxon>
        <taxon>Rosales</taxon>
        <taxon>Rosaceae</taxon>
        <taxon>Rosoideae</taxon>
        <taxon>Rosoideae incertae sedis</taxon>
        <taxon>Rosa</taxon>
    </lineage>
</organism>
<dbReference type="SMART" id="SM00575">
    <property type="entry name" value="ZnF_PMZ"/>
    <property type="match status" value="1"/>
</dbReference>
<feature type="region of interest" description="Disordered" evidence="7">
    <location>
        <begin position="708"/>
        <end position="754"/>
    </location>
</feature>
<dbReference type="PANTHER" id="PTHR31669:SF280">
    <property type="entry name" value="PROTEIN FAR1-RELATED SEQUENCE 2"/>
    <property type="match status" value="1"/>
</dbReference>
<evidence type="ECO:0000256" key="1">
    <source>
        <dbReference type="ARBA" id="ARBA00005889"/>
    </source>
</evidence>
<protein>
    <recommendedName>
        <fullName evidence="6">Protein FAR1-RELATED SEQUENCE</fullName>
    </recommendedName>
</protein>
<evidence type="ECO:0000256" key="5">
    <source>
        <dbReference type="PROSITE-ProRule" id="PRU00325"/>
    </source>
</evidence>
<feature type="domain" description="SWIM-type" evidence="8">
    <location>
        <begin position="589"/>
        <end position="625"/>
    </location>
</feature>
<dbReference type="GO" id="GO:0008270">
    <property type="term" value="F:zinc ion binding"/>
    <property type="evidence" value="ECO:0007669"/>
    <property type="project" value="UniProtKB-UniRule"/>
</dbReference>
<accession>A0A2P6S0P9</accession>
<dbReference type="Gramene" id="PRQ52262">
    <property type="protein sequence ID" value="PRQ52262"/>
    <property type="gene ID" value="RchiOBHm_Chr2g0153551"/>
</dbReference>
<keyword evidence="3 5" id="KW-0863">Zinc-finger</keyword>
<evidence type="ECO:0000256" key="6">
    <source>
        <dbReference type="RuleBase" id="RU367018"/>
    </source>
</evidence>
<evidence type="ECO:0000259" key="8">
    <source>
        <dbReference type="PROSITE" id="PS50966"/>
    </source>
</evidence>
<keyword evidence="4 6" id="KW-0862">Zinc</keyword>
<dbReference type="Pfam" id="PF04434">
    <property type="entry name" value="SWIM"/>
    <property type="match status" value="1"/>
</dbReference>
<reference evidence="9 10" key="1">
    <citation type="journal article" date="2018" name="Nat. Genet.">
        <title>The Rosa genome provides new insights in the design of modern roses.</title>
        <authorList>
            <person name="Bendahmane M."/>
        </authorList>
    </citation>
    <scope>NUCLEOTIDE SEQUENCE [LARGE SCALE GENOMIC DNA]</scope>
    <source>
        <strain evidence="10">cv. Old Blush</strain>
    </source>
</reference>
<dbReference type="Pfam" id="PF03101">
    <property type="entry name" value="FAR1"/>
    <property type="match status" value="1"/>
</dbReference>
<gene>
    <name evidence="9" type="ORF">RchiOBHm_Chr2g0153551</name>
</gene>
<dbReference type="PROSITE" id="PS50966">
    <property type="entry name" value="ZF_SWIM"/>
    <property type="match status" value="1"/>
</dbReference>
<dbReference type="GO" id="GO:0005634">
    <property type="term" value="C:nucleus"/>
    <property type="evidence" value="ECO:0007669"/>
    <property type="project" value="UniProtKB-SubCell"/>
</dbReference>
<dbReference type="InterPro" id="IPR031052">
    <property type="entry name" value="FHY3/FAR1"/>
</dbReference>
<dbReference type="InterPro" id="IPR004330">
    <property type="entry name" value="FAR1_DNA_bnd_dom"/>
</dbReference>
<keyword evidence="10" id="KW-1185">Reference proteome</keyword>
<comment type="caution">
    <text evidence="9">The sequence shown here is derived from an EMBL/GenBank/DDBJ whole genome shotgun (WGS) entry which is preliminary data.</text>
</comment>
<feature type="compositionally biased region" description="Basic and acidic residues" evidence="7">
    <location>
        <begin position="32"/>
        <end position="44"/>
    </location>
</feature>
<keyword evidence="2 6" id="KW-0479">Metal-binding</keyword>
<keyword evidence="6" id="KW-0539">Nucleus</keyword>
<feature type="region of interest" description="Disordered" evidence="7">
    <location>
        <begin position="80"/>
        <end position="106"/>
    </location>
</feature>
<feature type="compositionally biased region" description="Polar residues" evidence="7">
    <location>
        <begin position="95"/>
        <end position="105"/>
    </location>
</feature>
<comment type="similarity">
    <text evidence="1 6">Belongs to the FHY3/FAR1 family.</text>
</comment>
<evidence type="ECO:0000256" key="4">
    <source>
        <dbReference type="ARBA" id="ARBA00022833"/>
    </source>
</evidence>
<feature type="region of interest" description="Disordered" evidence="7">
    <location>
        <begin position="32"/>
        <end position="54"/>
    </location>
</feature>
<dbReference type="InterPro" id="IPR007527">
    <property type="entry name" value="Znf_SWIM"/>
</dbReference>
<evidence type="ECO:0000256" key="7">
    <source>
        <dbReference type="SAM" id="MobiDB-lite"/>
    </source>
</evidence>
<evidence type="ECO:0000313" key="10">
    <source>
        <dbReference type="Proteomes" id="UP000238479"/>
    </source>
</evidence>
<dbReference type="InterPro" id="IPR018289">
    <property type="entry name" value="MULE_transposase_dom"/>
</dbReference>
<evidence type="ECO:0000256" key="2">
    <source>
        <dbReference type="ARBA" id="ARBA00022723"/>
    </source>
</evidence>
<evidence type="ECO:0000313" key="9">
    <source>
        <dbReference type="EMBL" id="PRQ52262.1"/>
    </source>
</evidence>
<comment type="subcellular location">
    <subcellularLocation>
        <location evidence="6">Nucleus</location>
    </subcellularLocation>
</comment>
<dbReference type="OrthoDB" id="742364at2759"/>
<dbReference type="STRING" id="74649.A0A2P6S0P9"/>
<dbReference type="Pfam" id="PF10551">
    <property type="entry name" value="MULE"/>
    <property type="match status" value="1"/>
</dbReference>
<dbReference type="Proteomes" id="UP000238479">
    <property type="component" value="Chromosome 2"/>
</dbReference>